<protein>
    <submittedName>
        <fullName evidence="2">MSCRAMM family adhesin SdrC</fullName>
    </submittedName>
</protein>
<evidence type="ECO:0000313" key="3">
    <source>
        <dbReference type="Proteomes" id="UP001063816"/>
    </source>
</evidence>
<accession>A0A9J6PTR7</accession>
<keyword evidence="3" id="KW-1185">Reference proteome</keyword>
<sequence>MIHINGGSGDPNGYDIQNGVIVAIGSNVHVWLTPDSPDGKIQGDFVPKSASPDQIHYYTSSGNANAGESSKGHTDIFVVGDHTGGYYQQGDWSNDRYEFKPLNGITGNQGLPEGDAGKDYIFVQGDAKDYTVTGVDHPQNHQNNDIDNLHVYENGTWNGPFQNANGIEGVVFGDGPSSSLGGNTTSSTKVTLNLDVNLESSDSSDHLNSITLSGIPEGATFTGNHVNATYDAVNKVYVLTFDNDTTHYTGQVSAEFPGAKGDFDDITLKVDSTASDHHDTDFTFDGEKGGTVVSEHHAGDSAVDHDDDNALTASHSDDDNQTDNHSAARMASQGDDDKLTHAGAQSEESDHNADHTADTGDHSASLIDDDNLMFSTTAADTEQSHADIQTVQADSASSTLSGEEQDQQLHFNDIIHDEEHNDLSSLIQAGPQSESADGPAEIAHVPAEGGETVGADSYDAGHEAMLDSLIAKPEEVS</sequence>
<evidence type="ECO:0000256" key="1">
    <source>
        <dbReference type="SAM" id="MobiDB-lite"/>
    </source>
</evidence>
<feature type="region of interest" description="Disordered" evidence="1">
    <location>
        <begin position="276"/>
        <end position="367"/>
    </location>
</feature>
<dbReference type="Proteomes" id="UP001063816">
    <property type="component" value="Unassembled WGS sequence"/>
</dbReference>
<reference evidence="2" key="1">
    <citation type="submission" date="2022-05" db="EMBL/GenBank/DDBJ databases">
        <title>Description of a novel species of Leclercia; Leclercia tamurae and the Proposal for a Novel Genus Silvania gen. nov. Containing Two Novel Species Silvania hatchlandensis sp. nov. and Silvania confinis sp. nov. Isolated from the Rhizosphere of Oak.</title>
        <authorList>
            <person name="Maddock D.W."/>
            <person name="Brady C.L."/>
            <person name="Denman S."/>
            <person name="Arnold D."/>
        </authorList>
    </citation>
    <scope>NUCLEOTIDE SEQUENCE</scope>
    <source>
        <strain evidence="2">H19S6</strain>
    </source>
</reference>
<dbReference type="EMBL" id="JAMGZK010000033">
    <property type="protein sequence ID" value="MCU6662928.1"/>
    <property type="molecule type" value="Genomic_DNA"/>
</dbReference>
<dbReference type="AlphaFoldDB" id="A0A9J6PTR7"/>
<proteinExistence type="predicted"/>
<feature type="compositionally biased region" description="Basic and acidic residues" evidence="1">
    <location>
        <begin position="276"/>
        <end position="304"/>
    </location>
</feature>
<dbReference type="RefSeq" id="WP_271280718.1">
    <property type="nucleotide sequence ID" value="NZ_JAMGZK010000033.1"/>
</dbReference>
<evidence type="ECO:0000313" key="2">
    <source>
        <dbReference type="EMBL" id="MCU6662928.1"/>
    </source>
</evidence>
<comment type="caution">
    <text evidence="2">The sequence shown here is derived from an EMBL/GenBank/DDBJ whole genome shotgun (WGS) entry which is preliminary data.</text>
</comment>
<feature type="compositionally biased region" description="Basic and acidic residues" evidence="1">
    <location>
        <begin position="348"/>
        <end position="361"/>
    </location>
</feature>
<name>A0A9J6PTR7_9ENTR</name>
<organism evidence="2 3">
    <name type="scientific">Silvania hatchlandensis</name>
    <dbReference type="NCBI Taxonomy" id="2926469"/>
    <lineage>
        <taxon>Bacteria</taxon>
        <taxon>Pseudomonadati</taxon>
        <taxon>Pseudomonadota</taxon>
        <taxon>Gammaproteobacteria</taxon>
        <taxon>Enterobacterales</taxon>
        <taxon>Enterobacteriaceae</taxon>
        <taxon>Silvania</taxon>
    </lineage>
</organism>
<gene>
    <name evidence="2" type="ORF">M8014_01005</name>
</gene>